<dbReference type="GO" id="GO:0009349">
    <property type="term" value="C:riboflavin synthase complex"/>
    <property type="evidence" value="ECO:0007669"/>
    <property type="project" value="UniProtKB-UniRule"/>
</dbReference>
<dbReference type="InterPro" id="IPR002180">
    <property type="entry name" value="LS/RS"/>
</dbReference>
<dbReference type="PANTHER" id="PTHR21058">
    <property type="entry name" value="6,7-DIMETHYL-8-RIBITYLLUMAZINE SYNTHASE DMRL SYNTHASE LUMAZINE SYNTHASE"/>
    <property type="match status" value="1"/>
</dbReference>
<dbReference type="OrthoDB" id="9809709at2"/>
<dbReference type="InterPro" id="IPR036467">
    <property type="entry name" value="LS/RS_sf"/>
</dbReference>
<feature type="binding site" evidence="7">
    <location>
        <position position="113"/>
    </location>
    <ligand>
        <name>5-amino-6-(D-ribitylamino)uracil</name>
        <dbReference type="ChEBI" id="CHEBI:15934"/>
    </ligand>
</feature>
<keyword evidence="9" id="KW-1185">Reference proteome</keyword>
<feature type="binding site" evidence="7">
    <location>
        <begin position="85"/>
        <end position="86"/>
    </location>
    <ligand>
        <name>(2S)-2-hydroxy-3-oxobutyl phosphate</name>
        <dbReference type="ChEBI" id="CHEBI:58830"/>
    </ligand>
</feature>
<dbReference type="Proteomes" id="UP000318741">
    <property type="component" value="Chromosome"/>
</dbReference>
<evidence type="ECO:0000256" key="2">
    <source>
        <dbReference type="ARBA" id="ARBA00007424"/>
    </source>
</evidence>
<dbReference type="NCBIfam" id="TIGR00114">
    <property type="entry name" value="lumazine-synth"/>
    <property type="match status" value="1"/>
</dbReference>
<evidence type="ECO:0000256" key="3">
    <source>
        <dbReference type="ARBA" id="ARBA00012664"/>
    </source>
</evidence>
<dbReference type="UniPathway" id="UPA00275">
    <property type="reaction ID" value="UER00404"/>
</dbReference>
<proteinExistence type="inferred from homology"/>
<comment type="pathway">
    <text evidence="1 7">Cofactor biosynthesis; riboflavin biosynthesis; riboflavin from 2-hydroxy-3-oxobutyl phosphate and 5-amino-6-(D-ribitylamino)uracil: step 1/2.</text>
</comment>
<evidence type="ECO:0000256" key="7">
    <source>
        <dbReference type="HAMAP-Rule" id="MF_00178"/>
    </source>
</evidence>
<dbReference type="SUPFAM" id="SSF52121">
    <property type="entry name" value="Lumazine synthase"/>
    <property type="match status" value="1"/>
</dbReference>
<organism evidence="8 9">
    <name type="scientific">Alienimonas californiensis</name>
    <dbReference type="NCBI Taxonomy" id="2527989"/>
    <lineage>
        <taxon>Bacteria</taxon>
        <taxon>Pseudomonadati</taxon>
        <taxon>Planctomycetota</taxon>
        <taxon>Planctomycetia</taxon>
        <taxon>Planctomycetales</taxon>
        <taxon>Planctomycetaceae</taxon>
        <taxon>Alienimonas</taxon>
    </lineage>
</organism>
<dbReference type="AlphaFoldDB" id="A0A517PDE9"/>
<dbReference type="Gene3D" id="3.40.50.960">
    <property type="entry name" value="Lumazine/riboflavin synthase"/>
    <property type="match status" value="1"/>
</dbReference>
<dbReference type="HAMAP" id="MF_00178">
    <property type="entry name" value="Lumazine_synth"/>
    <property type="match status" value="1"/>
</dbReference>
<protein>
    <recommendedName>
        <fullName evidence="3 7">6,7-dimethyl-8-ribityllumazine synthase</fullName>
        <shortName evidence="7">DMRL synthase</shortName>
        <shortName evidence="7">LS</shortName>
        <shortName evidence="7">Lumazine synthase</shortName>
        <ecNumber evidence="3 7">2.5.1.78</ecNumber>
    </recommendedName>
</protein>
<dbReference type="KEGG" id="acaf:CA12_35290"/>
<dbReference type="EMBL" id="CP036265">
    <property type="protein sequence ID" value="QDT17407.1"/>
    <property type="molecule type" value="Genomic_DNA"/>
</dbReference>
<comment type="similarity">
    <text evidence="2 7">Belongs to the DMRL synthase family.</text>
</comment>
<evidence type="ECO:0000313" key="8">
    <source>
        <dbReference type="EMBL" id="QDT17407.1"/>
    </source>
</evidence>
<feature type="binding site" evidence="7">
    <location>
        <begin position="56"/>
        <end position="58"/>
    </location>
    <ligand>
        <name>5-amino-6-(D-ribitylamino)uracil</name>
        <dbReference type="ChEBI" id="CHEBI:15934"/>
    </ligand>
</feature>
<feature type="binding site" evidence="7">
    <location>
        <position position="127"/>
    </location>
    <ligand>
        <name>(2S)-2-hydroxy-3-oxobutyl phosphate</name>
        <dbReference type="ChEBI" id="CHEBI:58830"/>
    </ligand>
</feature>
<dbReference type="GO" id="GO:0000906">
    <property type="term" value="F:6,7-dimethyl-8-ribityllumazine synthase activity"/>
    <property type="evidence" value="ECO:0007669"/>
    <property type="project" value="UniProtKB-UniRule"/>
</dbReference>
<feature type="active site" description="Proton donor" evidence="7">
    <location>
        <position position="88"/>
    </location>
</feature>
<evidence type="ECO:0000256" key="1">
    <source>
        <dbReference type="ARBA" id="ARBA00004917"/>
    </source>
</evidence>
<feature type="binding site" evidence="7">
    <location>
        <position position="22"/>
    </location>
    <ligand>
        <name>5-amino-6-(D-ribitylamino)uracil</name>
        <dbReference type="ChEBI" id="CHEBI:15934"/>
    </ligand>
</feature>
<gene>
    <name evidence="7 8" type="primary">ribH</name>
    <name evidence="8" type="ORF">CA12_35290</name>
</gene>
<dbReference type="RefSeq" id="WP_145360281.1">
    <property type="nucleotide sequence ID" value="NZ_CP036265.1"/>
</dbReference>
<evidence type="ECO:0000256" key="5">
    <source>
        <dbReference type="ARBA" id="ARBA00022679"/>
    </source>
</evidence>
<evidence type="ECO:0000256" key="6">
    <source>
        <dbReference type="ARBA" id="ARBA00048785"/>
    </source>
</evidence>
<dbReference type="PANTHER" id="PTHR21058:SF0">
    <property type="entry name" value="6,7-DIMETHYL-8-RIBITYLLUMAZINE SYNTHASE"/>
    <property type="match status" value="1"/>
</dbReference>
<accession>A0A517PDE9</accession>
<reference evidence="8 9" key="1">
    <citation type="submission" date="2019-02" db="EMBL/GenBank/DDBJ databases">
        <title>Deep-cultivation of Planctomycetes and their phenomic and genomic characterization uncovers novel biology.</title>
        <authorList>
            <person name="Wiegand S."/>
            <person name="Jogler M."/>
            <person name="Boedeker C."/>
            <person name="Pinto D."/>
            <person name="Vollmers J."/>
            <person name="Rivas-Marin E."/>
            <person name="Kohn T."/>
            <person name="Peeters S.H."/>
            <person name="Heuer A."/>
            <person name="Rast P."/>
            <person name="Oberbeckmann S."/>
            <person name="Bunk B."/>
            <person name="Jeske O."/>
            <person name="Meyerdierks A."/>
            <person name="Storesund J.E."/>
            <person name="Kallscheuer N."/>
            <person name="Luecker S."/>
            <person name="Lage O.M."/>
            <person name="Pohl T."/>
            <person name="Merkel B.J."/>
            <person name="Hornburger P."/>
            <person name="Mueller R.-W."/>
            <person name="Bruemmer F."/>
            <person name="Labrenz M."/>
            <person name="Spormann A.M."/>
            <person name="Op den Camp H."/>
            <person name="Overmann J."/>
            <person name="Amann R."/>
            <person name="Jetten M.S.M."/>
            <person name="Mascher T."/>
            <person name="Medema M.H."/>
            <person name="Devos D.P."/>
            <person name="Kaster A.-K."/>
            <person name="Ovreas L."/>
            <person name="Rohde M."/>
            <person name="Galperin M.Y."/>
            <person name="Jogler C."/>
        </authorList>
    </citation>
    <scope>NUCLEOTIDE SEQUENCE [LARGE SCALE GENOMIC DNA]</scope>
    <source>
        <strain evidence="8 9">CA12</strain>
    </source>
</reference>
<dbReference type="CDD" id="cd09209">
    <property type="entry name" value="Lumazine_synthase-I"/>
    <property type="match status" value="1"/>
</dbReference>
<sequence length="158" mass="16374">MIEHDAPPTLPGGKYAVACARWNPLITDRLLEGALGTLRRLGADEDALTVMRVPGTFELGAVCHELAKSGRFDAVLGLGCVVKGETEHDRFINASVASSFQASGRETGVPVLFGVVTTNDFEQALSRAGGKHGNKGSETAAAAVETAGLLRSIRAGAG</sequence>
<keyword evidence="5 7" id="KW-0808">Transferase</keyword>
<keyword evidence="4 7" id="KW-0686">Riboflavin biosynthesis</keyword>
<feature type="binding site" evidence="7">
    <location>
        <begin position="80"/>
        <end position="82"/>
    </location>
    <ligand>
        <name>5-amino-6-(D-ribitylamino)uracil</name>
        <dbReference type="ChEBI" id="CHEBI:15934"/>
    </ligand>
</feature>
<dbReference type="InterPro" id="IPR034964">
    <property type="entry name" value="LS"/>
</dbReference>
<comment type="function">
    <text evidence="7">Catalyzes the formation of 6,7-dimethyl-8-ribityllumazine by condensation of 5-amino-6-(D-ribitylamino)uracil with 3,4-dihydroxy-2-butanone 4-phosphate. This is the penultimate step in the biosynthesis of riboflavin.</text>
</comment>
<name>A0A517PDE9_9PLAN</name>
<dbReference type="Pfam" id="PF00885">
    <property type="entry name" value="DMRL_synthase"/>
    <property type="match status" value="1"/>
</dbReference>
<evidence type="ECO:0000256" key="4">
    <source>
        <dbReference type="ARBA" id="ARBA00022619"/>
    </source>
</evidence>
<comment type="catalytic activity">
    <reaction evidence="6 7">
        <text>(2S)-2-hydroxy-3-oxobutyl phosphate + 5-amino-6-(D-ribitylamino)uracil = 6,7-dimethyl-8-(1-D-ribityl)lumazine + phosphate + 2 H2O + H(+)</text>
        <dbReference type="Rhea" id="RHEA:26152"/>
        <dbReference type="ChEBI" id="CHEBI:15377"/>
        <dbReference type="ChEBI" id="CHEBI:15378"/>
        <dbReference type="ChEBI" id="CHEBI:15934"/>
        <dbReference type="ChEBI" id="CHEBI:43474"/>
        <dbReference type="ChEBI" id="CHEBI:58201"/>
        <dbReference type="ChEBI" id="CHEBI:58830"/>
        <dbReference type="EC" id="2.5.1.78"/>
    </reaction>
</comment>
<evidence type="ECO:0000313" key="9">
    <source>
        <dbReference type="Proteomes" id="UP000318741"/>
    </source>
</evidence>
<dbReference type="GO" id="GO:0009231">
    <property type="term" value="P:riboflavin biosynthetic process"/>
    <property type="evidence" value="ECO:0007669"/>
    <property type="project" value="UniProtKB-UniRule"/>
</dbReference>
<dbReference type="EC" id="2.5.1.78" evidence="3 7"/>